<evidence type="ECO:0000313" key="1">
    <source>
        <dbReference type="EMBL" id="KAK9911066.1"/>
    </source>
</evidence>
<dbReference type="AlphaFoldDB" id="A0AAW1VVI4"/>
<comment type="caution">
    <text evidence="1">The sequence shown here is derived from an EMBL/GenBank/DDBJ whole genome shotgun (WGS) entry which is preliminary data.</text>
</comment>
<gene>
    <name evidence="1" type="ORF">M0R45_034990</name>
</gene>
<keyword evidence="2" id="KW-1185">Reference proteome</keyword>
<sequence>MRIMASVAGAWVSSIETASVVLQDESTSLGAAVIVGVEFEDGEQQRRERAAARVSTATHVKMPWHE</sequence>
<protein>
    <recommendedName>
        <fullName evidence="3">Secreted protein</fullName>
    </recommendedName>
</protein>
<organism evidence="1 2">
    <name type="scientific">Rubus argutus</name>
    <name type="common">Southern blackberry</name>
    <dbReference type="NCBI Taxonomy" id="59490"/>
    <lineage>
        <taxon>Eukaryota</taxon>
        <taxon>Viridiplantae</taxon>
        <taxon>Streptophyta</taxon>
        <taxon>Embryophyta</taxon>
        <taxon>Tracheophyta</taxon>
        <taxon>Spermatophyta</taxon>
        <taxon>Magnoliopsida</taxon>
        <taxon>eudicotyledons</taxon>
        <taxon>Gunneridae</taxon>
        <taxon>Pentapetalae</taxon>
        <taxon>rosids</taxon>
        <taxon>fabids</taxon>
        <taxon>Rosales</taxon>
        <taxon>Rosaceae</taxon>
        <taxon>Rosoideae</taxon>
        <taxon>Rosoideae incertae sedis</taxon>
        <taxon>Rubus</taxon>
    </lineage>
</organism>
<name>A0AAW1VVI4_RUBAR</name>
<reference evidence="1 2" key="1">
    <citation type="journal article" date="2023" name="G3 (Bethesda)">
        <title>A chromosome-length genome assembly and annotation of blackberry (Rubus argutus, cv. 'Hillquist').</title>
        <authorList>
            <person name="Bruna T."/>
            <person name="Aryal R."/>
            <person name="Dudchenko O."/>
            <person name="Sargent D.J."/>
            <person name="Mead D."/>
            <person name="Buti M."/>
            <person name="Cavallini A."/>
            <person name="Hytonen T."/>
            <person name="Andres J."/>
            <person name="Pham M."/>
            <person name="Weisz D."/>
            <person name="Mascagni F."/>
            <person name="Usai G."/>
            <person name="Natali L."/>
            <person name="Bassil N."/>
            <person name="Fernandez G.E."/>
            <person name="Lomsadze A."/>
            <person name="Armour M."/>
            <person name="Olukolu B."/>
            <person name="Poorten T."/>
            <person name="Britton C."/>
            <person name="Davik J."/>
            <person name="Ashrafi H."/>
            <person name="Aiden E.L."/>
            <person name="Borodovsky M."/>
            <person name="Worthington M."/>
        </authorList>
    </citation>
    <scope>NUCLEOTIDE SEQUENCE [LARGE SCALE GENOMIC DNA]</scope>
    <source>
        <strain evidence="1">PI 553951</strain>
    </source>
</reference>
<dbReference type="Proteomes" id="UP001457282">
    <property type="component" value="Unassembled WGS sequence"/>
</dbReference>
<evidence type="ECO:0008006" key="3">
    <source>
        <dbReference type="Google" id="ProtNLM"/>
    </source>
</evidence>
<evidence type="ECO:0000313" key="2">
    <source>
        <dbReference type="Proteomes" id="UP001457282"/>
    </source>
</evidence>
<dbReference type="EMBL" id="JBEDUW010000007">
    <property type="protein sequence ID" value="KAK9911066.1"/>
    <property type="molecule type" value="Genomic_DNA"/>
</dbReference>
<proteinExistence type="predicted"/>
<accession>A0AAW1VVI4</accession>